<dbReference type="AlphaFoldDB" id="A0A0C2MRS3"/>
<accession>A0A0C2MRS3</accession>
<dbReference type="PANTHER" id="PTHR47163">
    <property type="entry name" value="DDE_TNP_IS1595 DOMAIN-CONTAINING PROTEIN"/>
    <property type="match status" value="1"/>
</dbReference>
<protein>
    <submittedName>
        <fullName evidence="1">Uncharacterized protein</fullName>
    </submittedName>
</protein>
<gene>
    <name evidence="1" type="ORF">RF11_15443</name>
</gene>
<dbReference type="OrthoDB" id="6412411at2759"/>
<dbReference type="InterPro" id="IPR053164">
    <property type="entry name" value="IS1016-like_transposase"/>
</dbReference>
<keyword evidence="2" id="KW-1185">Reference proteome</keyword>
<proteinExistence type="predicted"/>
<dbReference type="PANTHER" id="PTHR47163:SF2">
    <property type="entry name" value="SI:DKEY-17M8.2"/>
    <property type="match status" value="1"/>
</dbReference>
<comment type="caution">
    <text evidence="1">The sequence shown here is derived from an EMBL/GenBank/DDBJ whole genome shotgun (WGS) entry which is preliminary data.</text>
</comment>
<dbReference type="Proteomes" id="UP000031668">
    <property type="component" value="Unassembled WGS sequence"/>
</dbReference>
<evidence type="ECO:0000313" key="1">
    <source>
        <dbReference type="EMBL" id="KII64442.1"/>
    </source>
</evidence>
<reference evidence="1 2" key="1">
    <citation type="journal article" date="2014" name="Genome Biol. Evol.">
        <title>The genome of the myxosporean Thelohanellus kitauei shows adaptations to nutrient acquisition within its fish host.</title>
        <authorList>
            <person name="Yang Y."/>
            <person name="Xiong J."/>
            <person name="Zhou Z."/>
            <person name="Huo F."/>
            <person name="Miao W."/>
            <person name="Ran C."/>
            <person name="Liu Y."/>
            <person name="Zhang J."/>
            <person name="Feng J."/>
            <person name="Wang M."/>
            <person name="Wang M."/>
            <person name="Wang L."/>
            <person name="Yao B."/>
        </authorList>
    </citation>
    <scope>NUCLEOTIDE SEQUENCE [LARGE SCALE GENOMIC DNA]</scope>
    <source>
        <strain evidence="1">Wuqing</strain>
    </source>
</reference>
<evidence type="ECO:0000313" key="2">
    <source>
        <dbReference type="Proteomes" id="UP000031668"/>
    </source>
</evidence>
<organism evidence="1 2">
    <name type="scientific">Thelohanellus kitauei</name>
    <name type="common">Myxosporean</name>
    <dbReference type="NCBI Taxonomy" id="669202"/>
    <lineage>
        <taxon>Eukaryota</taxon>
        <taxon>Metazoa</taxon>
        <taxon>Cnidaria</taxon>
        <taxon>Myxozoa</taxon>
        <taxon>Myxosporea</taxon>
        <taxon>Bivalvulida</taxon>
        <taxon>Platysporina</taxon>
        <taxon>Myxobolidae</taxon>
        <taxon>Thelohanellus</taxon>
    </lineage>
</organism>
<dbReference type="EMBL" id="JWZT01004268">
    <property type="protein sequence ID" value="KII64442.1"/>
    <property type="molecule type" value="Genomic_DNA"/>
</dbReference>
<name>A0A0C2MRS3_THEKT</name>
<sequence>MILSEESLQNLLVTHGRAINDSMVNKQVLDCINLRCPNPISWFIQSSRKRKLNHQNRGTEIFQSQSDKNGVECKNDDRMPQNRKANIHREGQTFNVERRDSATLRGIIWSVDGAAYYSLDGNGEFHHRTVNHSENFISARGTHTQNVEQM</sequence>